<sequence>MTQFVKEYQQNVWQKVSVLRAFSSCRKDGALMGEPGVAKIIFVYELCKTPDLLQEFLRKADLIKKDLTCAKYNSPMKLRSKDINDGAVWTCRNRINKQEWGLQKSIRFESWFSFSKLTMGEIFFSTHLIVKRYGTDKIIDEYSFSSSTMADW</sequence>
<dbReference type="Proteomes" id="UP000887013">
    <property type="component" value="Unassembled WGS sequence"/>
</dbReference>
<name>A0A8X6N8S9_NEPPI</name>
<dbReference type="OrthoDB" id="424490at2759"/>
<dbReference type="AlphaFoldDB" id="A0A8X6N8S9"/>
<evidence type="ECO:0000313" key="1">
    <source>
        <dbReference type="EMBL" id="GFT01327.1"/>
    </source>
</evidence>
<dbReference type="EMBL" id="BMAW01101832">
    <property type="protein sequence ID" value="GFT01327.1"/>
    <property type="molecule type" value="Genomic_DNA"/>
</dbReference>
<keyword evidence="2" id="KW-1185">Reference proteome</keyword>
<gene>
    <name evidence="1" type="ORF">NPIL_322101</name>
</gene>
<accession>A0A8X6N8S9</accession>
<comment type="caution">
    <text evidence="1">The sequence shown here is derived from an EMBL/GenBank/DDBJ whole genome shotgun (WGS) entry which is preliminary data.</text>
</comment>
<organism evidence="1 2">
    <name type="scientific">Nephila pilipes</name>
    <name type="common">Giant wood spider</name>
    <name type="synonym">Nephila maculata</name>
    <dbReference type="NCBI Taxonomy" id="299642"/>
    <lineage>
        <taxon>Eukaryota</taxon>
        <taxon>Metazoa</taxon>
        <taxon>Ecdysozoa</taxon>
        <taxon>Arthropoda</taxon>
        <taxon>Chelicerata</taxon>
        <taxon>Arachnida</taxon>
        <taxon>Araneae</taxon>
        <taxon>Araneomorphae</taxon>
        <taxon>Entelegynae</taxon>
        <taxon>Araneoidea</taxon>
        <taxon>Nephilidae</taxon>
        <taxon>Nephila</taxon>
    </lineage>
</organism>
<reference evidence="1" key="1">
    <citation type="submission" date="2020-08" db="EMBL/GenBank/DDBJ databases">
        <title>Multicomponent nature underlies the extraordinary mechanical properties of spider dragline silk.</title>
        <authorList>
            <person name="Kono N."/>
            <person name="Nakamura H."/>
            <person name="Mori M."/>
            <person name="Yoshida Y."/>
            <person name="Ohtoshi R."/>
            <person name="Malay A.D."/>
            <person name="Moran D.A.P."/>
            <person name="Tomita M."/>
            <person name="Numata K."/>
            <person name="Arakawa K."/>
        </authorList>
    </citation>
    <scope>NUCLEOTIDE SEQUENCE</scope>
</reference>
<protein>
    <submittedName>
        <fullName evidence="1">Uncharacterized protein</fullName>
    </submittedName>
</protein>
<proteinExistence type="predicted"/>
<evidence type="ECO:0000313" key="2">
    <source>
        <dbReference type="Proteomes" id="UP000887013"/>
    </source>
</evidence>